<dbReference type="Pfam" id="PF00296">
    <property type="entry name" value="Bac_luciferase"/>
    <property type="match status" value="1"/>
</dbReference>
<dbReference type="InterPro" id="IPR011251">
    <property type="entry name" value="Luciferase-like_dom"/>
</dbReference>
<evidence type="ECO:0000256" key="1">
    <source>
        <dbReference type="ARBA" id="ARBA00022630"/>
    </source>
</evidence>
<keyword evidence="1" id="KW-0285">Flavoprotein</keyword>
<dbReference type="SUPFAM" id="SSF51679">
    <property type="entry name" value="Bacterial luciferase-like"/>
    <property type="match status" value="1"/>
</dbReference>
<dbReference type="PANTHER" id="PTHR42847:SF4">
    <property type="entry name" value="ALKANESULFONATE MONOOXYGENASE-RELATED"/>
    <property type="match status" value="1"/>
</dbReference>
<dbReference type="GO" id="GO:0008726">
    <property type="term" value="F:alkanesulfonate monooxygenase activity"/>
    <property type="evidence" value="ECO:0007669"/>
    <property type="project" value="TreeGrafter"/>
</dbReference>
<keyword evidence="2" id="KW-0288">FMN</keyword>
<dbReference type="OrthoDB" id="9814695at2"/>
<evidence type="ECO:0000313" key="6">
    <source>
        <dbReference type="EMBL" id="RFA07437.1"/>
    </source>
</evidence>
<protein>
    <recommendedName>
        <fullName evidence="5">Luciferase-like domain-containing protein</fullName>
    </recommendedName>
</protein>
<evidence type="ECO:0000256" key="4">
    <source>
        <dbReference type="ARBA" id="ARBA00023033"/>
    </source>
</evidence>
<comment type="caution">
    <text evidence="6">The sequence shown here is derived from an EMBL/GenBank/DDBJ whole genome shotgun (WGS) entry which is preliminary data.</text>
</comment>
<dbReference type="EMBL" id="NBXA01000026">
    <property type="protein sequence ID" value="RFA07437.1"/>
    <property type="molecule type" value="Genomic_DNA"/>
</dbReference>
<dbReference type="Proteomes" id="UP000256709">
    <property type="component" value="Unassembled WGS sequence"/>
</dbReference>
<evidence type="ECO:0000256" key="3">
    <source>
        <dbReference type="ARBA" id="ARBA00023002"/>
    </source>
</evidence>
<accession>A0A3E0VF00</accession>
<sequence>MKCGVFLPTTNNGYIYSVNSPQYMPTYALNRQITVDAETHGYDFVLSMVKYRGFGGETDFWNHAVESTALMAALVEATSTVKLWASVGVPAANPAMIARTVSTLDDASNGRFGVNIVAGWNRFEYEQMGLWPSDEYYSDRYVYSGEFVEVMRKLWDTGRVTHHGRFFDLDDCIVQPKPAHPITVVVPGQSAASLDVAAAHADVNFILGPQEVLKVARDALLERLDLNGRTCESAVLLGIIMAETDEEAIVQARHYMAGVDLGAAAGMLAAASNDRSGTAAAQQHDSRTEDVPEIVFEHPERATYLSGSCWYSPHIVGSYARIAAYLDALDTEAGVTLAALTFADYEVDVVRFAEKVVPLMTTT</sequence>
<dbReference type="GO" id="GO:0046306">
    <property type="term" value="P:alkanesulfonate catabolic process"/>
    <property type="evidence" value="ECO:0007669"/>
    <property type="project" value="TreeGrafter"/>
</dbReference>
<evidence type="ECO:0000259" key="5">
    <source>
        <dbReference type="Pfam" id="PF00296"/>
    </source>
</evidence>
<dbReference type="InterPro" id="IPR036661">
    <property type="entry name" value="Luciferase-like_sf"/>
</dbReference>
<dbReference type="InterPro" id="IPR050172">
    <property type="entry name" value="SsuD_RutA_monooxygenase"/>
</dbReference>
<dbReference type="RefSeq" id="WP_116283979.1">
    <property type="nucleotide sequence ID" value="NZ_NBXA01000026.1"/>
</dbReference>
<feature type="domain" description="Luciferase-like" evidence="5">
    <location>
        <begin position="1"/>
        <end position="290"/>
    </location>
</feature>
<keyword evidence="4" id="KW-0503">Monooxygenase</keyword>
<keyword evidence="3" id="KW-0560">Oxidoreductase</keyword>
<proteinExistence type="predicted"/>
<gene>
    <name evidence="6" type="ORF">B7R21_14660</name>
</gene>
<reference evidence="6 7" key="1">
    <citation type="submission" date="2017-04" db="EMBL/GenBank/DDBJ databases">
        <title>Comparative genome analysis of Subtercola boreus.</title>
        <authorList>
            <person name="Cho Y.-J."/>
            <person name="Cho A."/>
            <person name="Kim O.-S."/>
            <person name="Lee J.-I."/>
        </authorList>
    </citation>
    <scope>NUCLEOTIDE SEQUENCE [LARGE SCALE GENOMIC DNA]</scope>
    <source>
        <strain evidence="6 7">P27444</strain>
    </source>
</reference>
<dbReference type="Gene3D" id="3.20.20.30">
    <property type="entry name" value="Luciferase-like domain"/>
    <property type="match status" value="1"/>
</dbReference>
<name>A0A3E0VF00_9MICO</name>
<dbReference type="PANTHER" id="PTHR42847">
    <property type="entry name" value="ALKANESULFONATE MONOOXYGENASE"/>
    <property type="match status" value="1"/>
</dbReference>
<evidence type="ECO:0000256" key="2">
    <source>
        <dbReference type="ARBA" id="ARBA00022643"/>
    </source>
</evidence>
<organism evidence="6 7">
    <name type="scientific">Subtercola boreus</name>
    <dbReference type="NCBI Taxonomy" id="120213"/>
    <lineage>
        <taxon>Bacteria</taxon>
        <taxon>Bacillati</taxon>
        <taxon>Actinomycetota</taxon>
        <taxon>Actinomycetes</taxon>
        <taxon>Micrococcales</taxon>
        <taxon>Microbacteriaceae</taxon>
        <taxon>Subtercola</taxon>
    </lineage>
</organism>
<dbReference type="AlphaFoldDB" id="A0A3E0VF00"/>
<evidence type="ECO:0000313" key="7">
    <source>
        <dbReference type="Proteomes" id="UP000256709"/>
    </source>
</evidence>